<evidence type="ECO:0000256" key="1">
    <source>
        <dbReference type="ARBA" id="ARBA00004141"/>
    </source>
</evidence>
<feature type="transmembrane region" description="Helical" evidence="7">
    <location>
        <begin position="259"/>
        <end position="284"/>
    </location>
</feature>
<evidence type="ECO:0000256" key="7">
    <source>
        <dbReference type="SAM" id="Phobius"/>
    </source>
</evidence>
<comment type="similarity">
    <text evidence="2">Belongs to the major facilitator superfamily. Proton-dependent oligopeptide transporter (POT/PTR) (TC 2.A.17) family.</text>
</comment>
<feature type="region of interest" description="Disordered" evidence="6">
    <location>
        <begin position="156"/>
        <end position="214"/>
    </location>
</feature>
<evidence type="ECO:0000313" key="9">
    <source>
        <dbReference type="Proteomes" id="UP000324705"/>
    </source>
</evidence>
<sequence>MVPPRQPQPGGSPSRAAFFYATIYMVALAQGFHKPNAQALGADQFPRSSPDSIASRSSFFNWLHFAMWWGFIVAVVGLSYVQDNVGWDAVFGASWAMMLASMSLFLLGTGMYRVAEQPRDRRALARLTRTFAATARTWTDMVFRRSAAMDDECRAPDGAAELRGPGHHRVRPGLRPRVRAPREARDQAPLRDHHAPAHRRRHGHRDRRHGRRGRPGVAVPMSLWWMVPQYVLLGLANVFTIVGLEEFFYDQVPDALRSVGLALCMSIMGVGSYASGVLVSAIDWATRRTGESWFSDNLNRAHLDYFYWALAGVAALEVLSLGMLTVSSMLQTQQLRPADCHGTTTTCSPPPSTSSSPAQLGFFYTALYLLALAQGFHKPCSEALGADQFDSSVGASRSSYFNWFHFSISWGYAIAATAVTYVEENVGWTVGFAACWAIMVVYLAVFLLGKRTYRIEQPVDGSSFGRITEKFVLSQTDATIDTQRLLETNQDGFLVKLLPIWLSSLVFAACISQITTLFTKQGSTMDRRLGGAAGLVVPPAALQCCISLTFIALVPVYDRTIVPFARRLTGHPGGITMLQRIGAGMVTACITMVIAALVEAKRLRVAKDAGLLDRPDVAVPMSLCWLVPQYVLIGLAEVFSYIGLEEFFYDQVPEALRSVGLALCLSIFGVGSYASGMLVWAIDWATKRGGGESWFSDNLNRAHLDYFYWILAGLGALEVVVFLYFAKQYVYRDKPE</sequence>
<dbReference type="Gramene" id="TRITD3Bv1G213570.2">
    <property type="protein sequence ID" value="TRITD3Bv1G213570.2"/>
    <property type="gene ID" value="TRITD3Bv1G213570"/>
</dbReference>
<dbReference type="InterPro" id="IPR000109">
    <property type="entry name" value="POT_fam"/>
</dbReference>
<evidence type="ECO:0000256" key="4">
    <source>
        <dbReference type="ARBA" id="ARBA00022989"/>
    </source>
</evidence>
<feature type="transmembrane region" description="Helical" evidence="7">
    <location>
        <begin position="618"/>
        <end position="644"/>
    </location>
</feature>
<feature type="transmembrane region" description="Helical" evidence="7">
    <location>
        <begin position="706"/>
        <end position="726"/>
    </location>
</feature>
<proteinExistence type="inferred from homology"/>
<feature type="transmembrane region" description="Helical" evidence="7">
    <location>
        <begin position="93"/>
        <end position="112"/>
    </location>
</feature>
<dbReference type="SUPFAM" id="SSF103473">
    <property type="entry name" value="MFS general substrate transporter"/>
    <property type="match status" value="3"/>
</dbReference>
<feature type="transmembrane region" description="Helical" evidence="7">
    <location>
        <begin position="656"/>
        <end position="682"/>
    </location>
</feature>
<feature type="transmembrane region" description="Helical" evidence="7">
    <location>
        <begin position="535"/>
        <end position="557"/>
    </location>
</feature>
<dbReference type="PANTHER" id="PTHR11654">
    <property type="entry name" value="OLIGOPEPTIDE TRANSPORTER-RELATED"/>
    <property type="match status" value="1"/>
</dbReference>
<dbReference type="Gene3D" id="1.20.1250.20">
    <property type="entry name" value="MFS general substrate transporter like domains"/>
    <property type="match status" value="3"/>
</dbReference>
<dbReference type="GO" id="GO:0022857">
    <property type="term" value="F:transmembrane transporter activity"/>
    <property type="evidence" value="ECO:0007669"/>
    <property type="project" value="InterPro"/>
</dbReference>
<evidence type="ECO:0000256" key="6">
    <source>
        <dbReference type="SAM" id="MobiDB-lite"/>
    </source>
</evidence>
<feature type="transmembrane region" description="Helical" evidence="7">
    <location>
        <begin position="305"/>
        <end position="326"/>
    </location>
</feature>
<keyword evidence="3 7" id="KW-0812">Transmembrane</keyword>
<feature type="transmembrane region" description="Helical" evidence="7">
    <location>
        <begin position="428"/>
        <end position="448"/>
    </location>
</feature>
<reference evidence="8 9" key="1">
    <citation type="submission" date="2017-09" db="EMBL/GenBank/DDBJ databases">
        <authorList>
            <consortium name="International Durum Wheat Genome Sequencing Consortium (IDWGSC)"/>
            <person name="Milanesi L."/>
        </authorList>
    </citation>
    <scope>NUCLEOTIDE SEQUENCE [LARGE SCALE GENOMIC DNA]</scope>
    <source>
        <strain evidence="9">cv. Svevo</strain>
    </source>
</reference>
<feature type="compositionally biased region" description="Basic residues" evidence="6">
    <location>
        <begin position="165"/>
        <end position="179"/>
    </location>
</feature>
<feature type="transmembrane region" description="Helical" evidence="7">
    <location>
        <begin position="217"/>
        <end position="239"/>
    </location>
</feature>
<evidence type="ECO:0000313" key="8">
    <source>
        <dbReference type="EMBL" id="VAH82259.1"/>
    </source>
</evidence>
<feature type="transmembrane region" description="Helical" evidence="7">
    <location>
        <begin position="59"/>
        <end position="81"/>
    </location>
</feature>
<accession>A0A9R1QTF9</accession>
<comment type="subcellular location">
    <subcellularLocation>
        <location evidence="1">Membrane</location>
        <topology evidence="1">Multi-pass membrane protein</topology>
    </subcellularLocation>
</comment>
<evidence type="ECO:0000256" key="3">
    <source>
        <dbReference type="ARBA" id="ARBA00022692"/>
    </source>
</evidence>
<keyword evidence="5 7" id="KW-0472">Membrane</keyword>
<feature type="compositionally biased region" description="Basic residues" evidence="6">
    <location>
        <begin position="196"/>
        <end position="214"/>
    </location>
</feature>
<organism evidence="8 9">
    <name type="scientific">Triticum turgidum subsp. durum</name>
    <name type="common">Durum wheat</name>
    <name type="synonym">Triticum durum</name>
    <dbReference type="NCBI Taxonomy" id="4567"/>
    <lineage>
        <taxon>Eukaryota</taxon>
        <taxon>Viridiplantae</taxon>
        <taxon>Streptophyta</taxon>
        <taxon>Embryophyta</taxon>
        <taxon>Tracheophyta</taxon>
        <taxon>Spermatophyta</taxon>
        <taxon>Magnoliopsida</taxon>
        <taxon>Liliopsida</taxon>
        <taxon>Poales</taxon>
        <taxon>Poaceae</taxon>
        <taxon>BOP clade</taxon>
        <taxon>Pooideae</taxon>
        <taxon>Triticodae</taxon>
        <taxon>Triticeae</taxon>
        <taxon>Triticinae</taxon>
        <taxon>Triticum</taxon>
    </lineage>
</organism>
<feature type="transmembrane region" description="Helical" evidence="7">
    <location>
        <begin position="578"/>
        <end position="598"/>
    </location>
</feature>
<evidence type="ECO:0000256" key="5">
    <source>
        <dbReference type="ARBA" id="ARBA00023136"/>
    </source>
</evidence>
<dbReference type="FunFam" id="1.20.1250.20:FF:000410">
    <property type="entry name" value="POT family protein"/>
    <property type="match status" value="1"/>
</dbReference>
<dbReference type="AlphaFoldDB" id="A0A9R1QTF9"/>
<name>A0A9R1QTF9_TRITD</name>
<feature type="transmembrane region" description="Helical" evidence="7">
    <location>
        <begin position="493"/>
        <end position="515"/>
    </location>
</feature>
<keyword evidence="4 7" id="KW-1133">Transmembrane helix</keyword>
<evidence type="ECO:0000256" key="2">
    <source>
        <dbReference type="ARBA" id="ARBA00005982"/>
    </source>
</evidence>
<dbReference type="InterPro" id="IPR036259">
    <property type="entry name" value="MFS_trans_sf"/>
</dbReference>
<dbReference type="EMBL" id="LT934116">
    <property type="protein sequence ID" value="VAH82259.1"/>
    <property type="molecule type" value="Genomic_DNA"/>
</dbReference>
<feature type="transmembrane region" description="Helical" evidence="7">
    <location>
        <begin position="358"/>
        <end position="376"/>
    </location>
</feature>
<dbReference type="Proteomes" id="UP000324705">
    <property type="component" value="Chromosome 3B"/>
</dbReference>
<dbReference type="Pfam" id="PF00854">
    <property type="entry name" value="PTR2"/>
    <property type="match status" value="4"/>
</dbReference>
<feature type="transmembrane region" description="Helical" evidence="7">
    <location>
        <begin position="400"/>
        <end position="422"/>
    </location>
</feature>
<gene>
    <name evidence="8" type="ORF">TRITD_3Bv1G213570</name>
</gene>
<protein>
    <submittedName>
        <fullName evidence="8">Uncharacterized protein</fullName>
    </submittedName>
</protein>
<dbReference type="GO" id="GO:0016020">
    <property type="term" value="C:membrane"/>
    <property type="evidence" value="ECO:0007669"/>
    <property type="project" value="UniProtKB-SubCell"/>
</dbReference>
<keyword evidence="9" id="KW-1185">Reference proteome</keyword>
<feature type="compositionally biased region" description="Basic and acidic residues" evidence="6">
    <location>
        <begin position="180"/>
        <end position="195"/>
    </location>
</feature>